<proteinExistence type="predicted"/>
<reference evidence="1" key="1">
    <citation type="submission" date="2018-02" db="EMBL/GenBank/DDBJ databases">
        <title>Rhizophora mucronata_Transcriptome.</title>
        <authorList>
            <person name="Meera S.P."/>
            <person name="Sreeshan A."/>
            <person name="Augustine A."/>
        </authorList>
    </citation>
    <scope>NUCLEOTIDE SEQUENCE</scope>
    <source>
        <tissue evidence="1">Leaf</tissue>
    </source>
</reference>
<dbReference type="EMBL" id="GGEC01012878">
    <property type="protein sequence ID" value="MBW93361.1"/>
    <property type="molecule type" value="Transcribed_RNA"/>
</dbReference>
<protein>
    <submittedName>
        <fullName evidence="1">Uncharacterized protein</fullName>
    </submittedName>
</protein>
<name>A0A2P2JIR6_RHIMU</name>
<accession>A0A2P2JIR6</accession>
<sequence length="66" mass="7357">MPKSHETQDGTSQMSLYLLKLMKFIQKTDREAASFNELNIVKGASAIVASLLIVDICLPMLSNHTY</sequence>
<dbReference type="EMBL" id="GGEC01012879">
    <property type="protein sequence ID" value="MBW93362.1"/>
    <property type="molecule type" value="Transcribed_RNA"/>
</dbReference>
<evidence type="ECO:0000313" key="1">
    <source>
        <dbReference type="EMBL" id="MBW93362.1"/>
    </source>
</evidence>
<dbReference type="AlphaFoldDB" id="A0A2P2JIR6"/>
<organism evidence="1">
    <name type="scientific">Rhizophora mucronata</name>
    <name type="common">Asiatic mangrove</name>
    <dbReference type="NCBI Taxonomy" id="61149"/>
    <lineage>
        <taxon>Eukaryota</taxon>
        <taxon>Viridiplantae</taxon>
        <taxon>Streptophyta</taxon>
        <taxon>Embryophyta</taxon>
        <taxon>Tracheophyta</taxon>
        <taxon>Spermatophyta</taxon>
        <taxon>Magnoliopsida</taxon>
        <taxon>eudicotyledons</taxon>
        <taxon>Gunneridae</taxon>
        <taxon>Pentapetalae</taxon>
        <taxon>rosids</taxon>
        <taxon>fabids</taxon>
        <taxon>Malpighiales</taxon>
        <taxon>Rhizophoraceae</taxon>
        <taxon>Rhizophora</taxon>
    </lineage>
</organism>